<dbReference type="Proteomes" id="UP000074914">
    <property type="component" value="Chromosome"/>
</dbReference>
<organism evidence="1 2">
    <name type="scientific">Collimonas pratensis</name>
    <dbReference type="NCBI Taxonomy" id="279113"/>
    <lineage>
        <taxon>Bacteria</taxon>
        <taxon>Pseudomonadati</taxon>
        <taxon>Pseudomonadota</taxon>
        <taxon>Betaproteobacteria</taxon>
        <taxon>Burkholderiales</taxon>
        <taxon>Oxalobacteraceae</taxon>
        <taxon>Collimonas</taxon>
    </lineage>
</organism>
<dbReference type="EMBL" id="CP013236">
    <property type="protein sequence ID" value="AMP17407.1"/>
    <property type="molecule type" value="Genomic_DNA"/>
</dbReference>
<sequence length="66" mass="7496">MFDPYAWPGNFVFILFDCAEGNQIQGISGSKFAWLVVQPMCCARYWLEIAAINERVLDEVKLAPVL</sequence>
<keyword evidence="2" id="KW-1185">Reference proteome</keyword>
<accession>A0ABN4MPK0</accession>
<name>A0ABN4MPK0_9BURK</name>
<protein>
    <submittedName>
        <fullName evidence="1">Uncharacterized protein</fullName>
    </submittedName>
</protein>
<evidence type="ECO:0000313" key="1">
    <source>
        <dbReference type="EMBL" id="AMP17407.1"/>
    </source>
</evidence>
<gene>
    <name evidence="1" type="ORF">CPter291_5197</name>
</gene>
<proteinExistence type="predicted"/>
<evidence type="ECO:0000313" key="2">
    <source>
        <dbReference type="Proteomes" id="UP000074914"/>
    </source>
</evidence>
<reference evidence="1 2" key="1">
    <citation type="submission" date="2015-11" db="EMBL/GenBank/DDBJ databases">
        <title>Exploring the genomic traits of fungus-feeding bacterial genus Collimonas.</title>
        <authorList>
            <person name="Song C."/>
            <person name="Schmidt R."/>
            <person name="de Jager V."/>
            <person name="Krzyzanowska D."/>
            <person name="Jongedijk E."/>
            <person name="Cankar K."/>
            <person name="Beekwilder J."/>
            <person name="van Veen A."/>
            <person name="de Boer W."/>
            <person name="van Veen J.A."/>
            <person name="Garbeva P."/>
        </authorList>
    </citation>
    <scope>NUCLEOTIDE SEQUENCE [LARGE SCALE GENOMIC DNA]</scope>
    <source>
        <strain evidence="1 2">Ter291</strain>
    </source>
</reference>